<reference evidence="1" key="1">
    <citation type="submission" date="2022-02" db="EMBL/GenBank/DDBJ databases">
        <title>Atlantic sturgeon de novo genome assembly.</title>
        <authorList>
            <person name="Stock M."/>
            <person name="Klopp C."/>
            <person name="Guiguen Y."/>
            <person name="Cabau C."/>
            <person name="Parinello H."/>
            <person name="Santidrian Yebra-Pimentel E."/>
            <person name="Kuhl H."/>
            <person name="Dirks R.P."/>
            <person name="Guessner J."/>
            <person name="Wuertz S."/>
            <person name="Du K."/>
            <person name="Schartl M."/>
        </authorList>
    </citation>
    <scope>NUCLEOTIDE SEQUENCE</scope>
    <source>
        <strain evidence="1">STURGEONOMICS-FGT-2020</strain>
        <tissue evidence="1">Whole blood</tissue>
    </source>
</reference>
<dbReference type="Proteomes" id="UP001230051">
    <property type="component" value="Unassembled WGS sequence"/>
</dbReference>
<proteinExistence type="predicted"/>
<name>A0AAD8DHQ5_ACIOX</name>
<evidence type="ECO:0000313" key="1">
    <source>
        <dbReference type="EMBL" id="KAK1169586.1"/>
    </source>
</evidence>
<sequence length="77" mass="8633">MPALQYSQVQTPGIGVTMRLMGTAWQSLSLPASQHRNLPLRTLHLPSLLPPLLIFCPTSKNVNHHQILSKGRWKLVI</sequence>
<comment type="caution">
    <text evidence="1">The sequence shown here is derived from an EMBL/GenBank/DDBJ whole genome shotgun (WGS) entry which is preliminary data.</text>
</comment>
<accession>A0AAD8DHQ5</accession>
<organism evidence="1 2">
    <name type="scientific">Acipenser oxyrinchus oxyrinchus</name>
    <dbReference type="NCBI Taxonomy" id="40147"/>
    <lineage>
        <taxon>Eukaryota</taxon>
        <taxon>Metazoa</taxon>
        <taxon>Chordata</taxon>
        <taxon>Craniata</taxon>
        <taxon>Vertebrata</taxon>
        <taxon>Euteleostomi</taxon>
        <taxon>Actinopterygii</taxon>
        <taxon>Chondrostei</taxon>
        <taxon>Acipenseriformes</taxon>
        <taxon>Acipenseridae</taxon>
        <taxon>Acipenser</taxon>
    </lineage>
</organism>
<keyword evidence="2" id="KW-1185">Reference proteome</keyword>
<dbReference type="EMBL" id="JAGXEW010000007">
    <property type="protein sequence ID" value="KAK1169586.1"/>
    <property type="molecule type" value="Genomic_DNA"/>
</dbReference>
<gene>
    <name evidence="1" type="ORF">AOXY_G8413</name>
</gene>
<evidence type="ECO:0000313" key="2">
    <source>
        <dbReference type="Proteomes" id="UP001230051"/>
    </source>
</evidence>
<dbReference type="AlphaFoldDB" id="A0AAD8DHQ5"/>
<protein>
    <submittedName>
        <fullName evidence="1">Uncharacterized protein</fullName>
    </submittedName>
</protein>